<dbReference type="PROSITE" id="PS50137">
    <property type="entry name" value="DS_RBD"/>
    <property type="match status" value="1"/>
</dbReference>
<dbReference type="PANTHER" id="PTHR11207">
    <property type="entry name" value="RIBONUCLEASE III"/>
    <property type="match status" value="1"/>
</dbReference>
<dbReference type="Proteomes" id="UP000198771">
    <property type="component" value="Unassembled WGS sequence"/>
</dbReference>
<dbReference type="SMART" id="SM00358">
    <property type="entry name" value="DSRM"/>
    <property type="match status" value="1"/>
</dbReference>
<keyword evidence="9" id="KW-0460">Magnesium</keyword>
<dbReference type="PROSITE" id="PS50142">
    <property type="entry name" value="RNASE_3_2"/>
    <property type="match status" value="1"/>
</dbReference>
<keyword evidence="9" id="KW-0963">Cytoplasm</keyword>
<evidence type="ECO:0000259" key="11">
    <source>
        <dbReference type="PROSITE" id="PS50142"/>
    </source>
</evidence>
<dbReference type="AlphaFoldDB" id="A0A1G6A0N2"/>
<comment type="subcellular location">
    <subcellularLocation>
        <location evidence="9">Cytoplasm</location>
    </subcellularLocation>
</comment>
<comment type="subunit">
    <text evidence="9">Homodimer.</text>
</comment>
<protein>
    <recommendedName>
        <fullName evidence="9">Ribonuclease 3</fullName>
        <ecNumber evidence="9">3.1.26.3</ecNumber>
    </recommendedName>
    <alternativeName>
        <fullName evidence="9">Ribonuclease III</fullName>
        <shortName evidence="9">RNase III</shortName>
    </alternativeName>
</protein>
<evidence type="ECO:0000256" key="4">
    <source>
        <dbReference type="ARBA" id="ARBA00022664"/>
    </source>
</evidence>
<keyword evidence="7 9" id="KW-0378">Hydrolase</keyword>
<name>A0A1G6A0N2_9BACT</name>
<comment type="cofactor">
    <cofactor evidence="9">
        <name>Mg(2+)</name>
        <dbReference type="ChEBI" id="CHEBI:18420"/>
    </cofactor>
</comment>
<dbReference type="GO" id="GO:0003725">
    <property type="term" value="F:double-stranded RNA binding"/>
    <property type="evidence" value="ECO:0007669"/>
    <property type="project" value="TreeGrafter"/>
</dbReference>
<dbReference type="Gene3D" id="3.30.160.20">
    <property type="match status" value="1"/>
</dbReference>
<dbReference type="Pfam" id="PF14622">
    <property type="entry name" value="Ribonucleas_3_3"/>
    <property type="match status" value="1"/>
</dbReference>
<evidence type="ECO:0000256" key="1">
    <source>
        <dbReference type="ARBA" id="ARBA00000109"/>
    </source>
</evidence>
<dbReference type="GO" id="GO:0019843">
    <property type="term" value="F:rRNA binding"/>
    <property type="evidence" value="ECO:0007669"/>
    <property type="project" value="UniProtKB-KW"/>
</dbReference>
<dbReference type="EC" id="3.1.26.3" evidence="9"/>
<feature type="domain" description="DRBM" evidence="10">
    <location>
        <begin position="161"/>
        <end position="230"/>
    </location>
</feature>
<dbReference type="PANTHER" id="PTHR11207:SF0">
    <property type="entry name" value="RIBONUCLEASE 3"/>
    <property type="match status" value="1"/>
</dbReference>
<dbReference type="NCBIfam" id="TIGR02191">
    <property type="entry name" value="RNaseIII"/>
    <property type="match status" value="1"/>
</dbReference>
<evidence type="ECO:0000313" key="12">
    <source>
        <dbReference type="EMBL" id="SDB01965.1"/>
    </source>
</evidence>
<dbReference type="SUPFAM" id="SSF54768">
    <property type="entry name" value="dsRNA-binding domain-like"/>
    <property type="match status" value="1"/>
</dbReference>
<comment type="function">
    <text evidence="9">Digests double-stranded RNA. Involved in the processing of primary rRNA transcript to yield the immediate precursors to the large and small rRNAs (23S and 16S). Processes some mRNAs, and tRNAs when they are encoded in the rRNA operon. Processes pre-crRNA and tracrRNA of type II CRISPR loci if present in the organism.</text>
</comment>
<organism evidence="12 13">
    <name type="scientific">Desulfonatronum thiosulfatophilum</name>
    <dbReference type="NCBI Taxonomy" id="617002"/>
    <lineage>
        <taxon>Bacteria</taxon>
        <taxon>Pseudomonadati</taxon>
        <taxon>Thermodesulfobacteriota</taxon>
        <taxon>Desulfovibrionia</taxon>
        <taxon>Desulfovibrionales</taxon>
        <taxon>Desulfonatronaceae</taxon>
        <taxon>Desulfonatronum</taxon>
    </lineage>
</organism>
<evidence type="ECO:0000256" key="8">
    <source>
        <dbReference type="ARBA" id="ARBA00022884"/>
    </source>
</evidence>
<dbReference type="EMBL" id="FMXO01000001">
    <property type="protein sequence ID" value="SDB01965.1"/>
    <property type="molecule type" value="Genomic_DNA"/>
</dbReference>
<dbReference type="GO" id="GO:0046872">
    <property type="term" value="F:metal ion binding"/>
    <property type="evidence" value="ECO:0007669"/>
    <property type="project" value="UniProtKB-KW"/>
</dbReference>
<dbReference type="SUPFAM" id="SSF69065">
    <property type="entry name" value="RNase III domain-like"/>
    <property type="match status" value="1"/>
</dbReference>
<feature type="binding site" evidence="9">
    <location>
        <position position="123"/>
    </location>
    <ligand>
        <name>Mg(2+)</name>
        <dbReference type="ChEBI" id="CHEBI:18420"/>
    </ligand>
</feature>
<feature type="domain" description="RNase III" evidence="11">
    <location>
        <begin position="11"/>
        <end position="134"/>
    </location>
</feature>
<proteinExistence type="inferred from homology"/>
<keyword evidence="13" id="KW-1185">Reference proteome</keyword>
<dbReference type="PROSITE" id="PS00517">
    <property type="entry name" value="RNASE_3_1"/>
    <property type="match status" value="1"/>
</dbReference>
<dbReference type="SMART" id="SM00535">
    <property type="entry name" value="RIBOc"/>
    <property type="match status" value="1"/>
</dbReference>
<comment type="catalytic activity">
    <reaction evidence="1 9">
        <text>Endonucleolytic cleavage to 5'-phosphomonoester.</text>
        <dbReference type="EC" id="3.1.26.3"/>
    </reaction>
</comment>
<evidence type="ECO:0000256" key="7">
    <source>
        <dbReference type="ARBA" id="ARBA00022801"/>
    </source>
</evidence>
<dbReference type="InterPro" id="IPR036389">
    <property type="entry name" value="RNase_III_sf"/>
</dbReference>
<evidence type="ECO:0000256" key="5">
    <source>
        <dbReference type="ARBA" id="ARBA00022722"/>
    </source>
</evidence>
<comment type="similarity">
    <text evidence="2">Belongs to the ribonuclease III family.</text>
</comment>
<dbReference type="InterPro" id="IPR000999">
    <property type="entry name" value="RNase_III_dom"/>
</dbReference>
<dbReference type="HAMAP" id="MF_00104">
    <property type="entry name" value="RNase_III"/>
    <property type="match status" value="1"/>
</dbReference>
<sequence length="231" mass="25923">MTLTRDELSKKNFNYTFGDLCLLHEALTHSSFANESAGRGQSNERLEFLGDAVLELCITEELFARYPDANEGQLTTFRAMLVNEAVLADLTRKLRIDQALLLGRGEENQGGRHRQALLSDAFEALLGAVFLDGGYATAKEWVVEQFADLWPKQVEVTVEKDHKTKLQELTQQNFRDRPSYVLEGSSGPEHERTFHVLLKLPSGDEFRSSGSSVKKAEQNAAKQALMFLKNS</sequence>
<evidence type="ECO:0000256" key="2">
    <source>
        <dbReference type="ARBA" id="ARBA00010183"/>
    </source>
</evidence>
<accession>A0A1G6A0N2</accession>
<keyword evidence="5 9" id="KW-0540">Nuclease</keyword>
<keyword evidence="6 9" id="KW-0255">Endonuclease</keyword>
<dbReference type="GO" id="GO:0008033">
    <property type="term" value="P:tRNA processing"/>
    <property type="evidence" value="ECO:0007669"/>
    <property type="project" value="UniProtKB-KW"/>
</dbReference>
<keyword evidence="4 9" id="KW-0507">mRNA processing</keyword>
<evidence type="ECO:0000313" key="13">
    <source>
        <dbReference type="Proteomes" id="UP000198771"/>
    </source>
</evidence>
<evidence type="ECO:0000256" key="9">
    <source>
        <dbReference type="HAMAP-Rule" id="MF_00104"/>
    </source>
</evidence>
<evidence type="ECO:0000259" key="10">
    <source>
        <dbReference type="PROSITE" id="PS50137"/>
    </source>
</evidence>
<dbReference type="GO" id="GO:0005737">
    <property type="term" value="C:cytoplasm"/>
    <property type="evidence" value="ECO:0007669"/>
    <property type="project" value="UniProtKB-SubCell"/>
</dbReference>
<feature type="active site" evidence="9">
    <location>
        <position position="51"/>
    </location>
</feature>
<evidence type="ECO:0000256" key="6">
    <source>
        <dbReference type="ARBA" id="ARBA00022759"/>
    </source>
</evidence>
<keyword evidence="9" id="KW-0699">rRNA-binding</keyword>
<feature type="active site" evidence="9">
    <location>
        <position position="123"/>
    </location>
</feature>
<evidence type="ECO:0000256" key="3">
    <source>
        <dbReference type="ARBA" id="ARBA00022552"/>
    </source>
</evidence>
<dbReference type="CDD" id="cd00593">
    <property type="entry name" value="RIBOc"/>
    <property type="match status" value="1"/>
</dbReference>
<dbReference type="Pfam" id="PF00035">
    <property type="entry name" value="dsrm"/>
    <property type="match status" value="1"/>
</dbReference>
<reference evidence="12 13" key="1">
    <citation type="submission" date="2016-10" db="EMBL/GenBank/DDBJ databases">
        <authorList>
            <person name="de Groot N.N."/>
        </authorList>
    </citation>
    <scope>NUCLEOTIDE SEQUENCE [LARGE SCALE GENOMIC DNA]</scope>
    <source>
        <strain evidence="12 13">ASO4-2</strain>
    </source>
</reference>
<keyword evidence="9" id="KW-0479">Metal-binding</keyword>
<dbReference type="GO" id="GO:0006397">
    <property type="term" value="P:mRNA processing"/>
    <property type="evidence" value="ECO:0007669"/>
    <property type="project" value="UniProtKB-UniRule"/>
</dbReference>
<dbReference type="GO" id="GO:0004525">
    <property type="term" value="F:ribonuclease III activity"/>
    <property type="evidence" value="ECO:0007669"/>
    <property type="project" value="UniProtKB-UniRule"/>
</dbReference>
<dbReference type="FunFam" id="1.10.1520.10:FF:000001">
    <property type="entry name" value="Ribonuclease 3"/>
    <property type="match status" value="1"/>
</dbReference>
<feature type="binding site" evidence="9">
    <location>
        <position position="120"/>
    </location>
    <ligand>
        <name>Mg(2+)</name>
        <dbReference type="ChEBI" id="CHEBI:18420"/>
    </ligand>
</feature>
<dbReference type="STRING" id="617002.SAMN05660653_00046"/>
<keyword evidence="3 9" id="KW-0698">rRNA processing</keyword>
<dbReference type="GO" id="GO:0006364">
    <property type="term" value="P:rRNA processing"/>
    <property type="evidence" value="ECO:0007669"/>
    <property type="project" value="UniProtKB-UniRule"/>
</dbReference>
<dbReference type="InterPro" id="IPR014720">
    <property type="entry name" value="dsRBD_dom"/>
</dbReference>
<dbReference type="InterPro" id="IPR011907">
    <property type="entry name" value="RNase_III"/>
</dbReference>
<gene>
    <name evidence="9" type="primary">rnc</name>
    <name evidence="12" type="ORF">SAMN05660653_00046</name>
</gene>
<feature type="binding site" evidence="9">
    <location>
        <position position="47"/>
    </location>
    <ligand>
        <name>Mg(2+)</name>
        <dbReference type="ChEBI" id="CHEBI:18420"/>
    </ligand>
</feature>
<dbReference type="CDD" id="cd10845">
    <property type="entry name" value="DSRM_RNAse_III_family"/>
    <property type="match status" value="1"/>
</dbReference>
<keyword evidence="9" id="KW-0819">tRNA processing</keyword>
<keyword evidence="8 9" id="KW-0694">RNA-binding</keyword>
<dbReference type="GO" id="GO:0010468">
    <property type="term" value="P:regulation of gene expression"/>
    <property type="evidence" value="ECO:0007669"/>
    <property type="project" value="TreeGrafter"/>
</dbReference>
<dbReference type="Gene3D" id="1.10.1520.10">
    <property type="entry name" value="Ribonuclease III domain"/>
    <property type="match status" value="1"/>
</dbReference>